<evidence type="ECO:0000259" key="3">
    <source>
        <dbReference type="Pfam" id="PF14392"/>
    </source>
</evidence>
<comment type="caution">
    <text evidence="4">The sequence shown here is derived from an EMBL/GenBank/DDBJ whole genome shotgun (WGS) entry which is preliminary data.</text>
</comment>
<dbReference type="EMBL" id="CACSLK010024540">
    <property type="protein sequence ID" value="CAA0823390.1"/>
    <property type="molecule type" value="Genomic_DNA"/>
</dbReference>
<evidence type="ECO:0000313" key="5">
    <source>
        <dbReference type="Proteomes" id="UP001153555"/>
    </source>
</evidence>
<accession>A0A9N7N5Z9</accession>
<feature type="region of interest" description="Disordered" evidence="1">
    <location>
        <begin position="359"/>
        <end position="406"/>
    </location>
</feature>
<feature type="region of interest" description="Disordered" evidence="1">
    <location>
        <begin position="256"/>
        <end position="309"/>
    </location>
</feature>
<dbReference type="PANTHER" id="PTHR31286">
    <property type="entry name" value="GLYCINE-RICH CELL WALL STRUCTURAL PROTEIN 1.8-LIKE"/>
    <property type="match status" value="1"/>
</dbReference>
<feature type="compositionally biased region" description="Basic residues" evidence="1">
    <location>
        <begin position="377"/>
        <end position="393"/>
    </location>
</feature>
<name>A0A9N7N5Z9_STRHE</name>
<feature type="domain" description="DUF4283" evidence="2">
    <location>
        <begin position="38"/>
        <end position="120"/>
    </location>
</feature>
<feature type="compositionally biased region" description="Basic and acidic residues" evidence="1">
    <location>
        <begin position="394"/>
        <end position="406"/>
    </location>
</feature>
<feature type="compositionally biased region" description="Polar residues" evidence="1">
    <location>
        <begin position="256"/>
        <end position="304"/>
    </location>
</feature>
<evidence type="ECO:0008006" key="6">
    <source>
        <dbReference type="Google" id="ProtNLM"/>
    </source>
</evidence>
<feature type="non-terminal residue" evidence="4">
    <location>
        <position position="1"/>
    </location>
</feature>
<dbReference type="Proteomes" id="UP001153555">
    <property type="component" value="Unassembled WGS sequence"/>
</dbReference>
<dbReference type="InterPro" id="IPR025558">
    <property type="entry name" value="DUF4283"/>
</dbReference>
<evidence type="ECO:0000313" key="4">
    <source>
        <dbReference type="EMBL" id="CAA0823390.1"/>
    </source>
</evidence>
<evidence type="ECO:0000256" key="1">
    <source>
        <dbReference type="SAM" id="MobiDB-lite"/>
    </source>
</evidence>
<evidence type="ECO:0000259" key="2">
    <source>
        <dbReference type="Pfam" id="PF14111"/>
    </source>
</evidence>
<gene>
    <name evidence="4" type="ORF">SHERM_20550</name>
</gene>
<dbReference type="Pfam" id="PF14111">
    <property type="entry name" value="DUF4283"/>
    <property type="match status" value="1"/>
</dbReference>
<organism evidence="4 5">
    <name type="scientific">Striga hermonthica</name>
    <name type="common">Purple witchweed</name>
    <name type="synonym">Buchnera hermonthica</name>
    <dbReference type="NCBI Taxonomy" id="68872"/>
    <lineage>
        <taxon>Eukaryota</taxon>
        <taxon>Viridiplantae</taxon>
        <taxon>Streptophyta</taxon>
        <taxon>Embryophyta</taxon>
        <taxon>Tracheophyta</taxon>
        <taxon>Spermatophyta</taxon>
        <taxon>Magnoliopsida</taxon>
        <taxon>eudicotyledons</taxon>
        <taxon>Gunneridae</taxon>
        <taxon>Pentapetalae</taxon>
        <taxon>asterids</taxon>
        <taxon>lamiids</taxon>
        <taxon>Lamiales</taxon>
        <taxon>Orobanchaceae</taxon>
        <taxon>Buchnereae</taxon>
        <taxon>Striga</taxon>
    </lineage>
</organism>
<protein>
    <recommendedName>
        <fullName evidence="6">DUF4283 domain-containing protein</fullName>
    </recommendedName>
</protein>
<feature type="non-terminal residue" evidence="4">
    <location>
        <position position="809"/>
    </location>
</feature>
<dbReference type="OrthoDB" id="1707487at2759"/>
<dbReference type="PANTHER" id="PTHR31286:SF178">
    <property type="entry name" value="DUF4283 DOMAIN-CONTAINING PROTEIN"/>
    <property type="match status" value="1"/>
</dbReference>
<dbReference type="InterPro" id="IPR036691">
    <property type="entry name" value="Endo/exonu/phosph_ase_sf"/>
</dbReference>
<dbReference type="Pfam" id="PF14392">
    <property type="entry name" value="zf-CCHC_4"/>
    <property type="match status" value="1"/>
</dbReference>
<proteinExistence type="predicted"/>
<dbReference type="InterPro" id="IPR040256">
    <property type="entry name" value="At4g02000-like"/>
</dbReference>
<dbReference type="AlphaFoldDB" id="A0A9N7N5Z9"/>
<feature type="domain" description="Zinc knuckle CX2CX4HX4C" evidence="3">
    <location>
        <begin position="180"/>
        <end position="225"/>
    </location>
</feature>
<reference evidence="4" key="1">
    <citation type="submission" date="2019-12" db="EMBL/GenBank/DDBJ databases">
        <authorList>
            <person name="Scholes J."/>
        </authorList>
    </citation>
    <scope>NUCLEOTIDE SEQUENCE</scope>
</reference>
<dbReference type="InterPro" id="IPR025836">
    <property type="entry name" value="Zn_knuckle_CX2CX4HX4C"/>
</dbReference>
<dbReference type="SUPFAM" id="SSF56219">
    <property type="entry name" value="DNase I-like"/>
    <property type="match status" value="1"/>
</dbReference>
<sequence length="809" mass="93226">SSSLEMEDELGHKLGKFTLSEIEDSYIDLDNTDVTLSEDECQRSLFGKIVGERKANWVGVKRTMSFLWKLGNSLEVRELGNNYFQFLFPNRIERAKILEGRNWIFENQHLILKEWKEGISANHPCFDELTLWVQAYGIPINWICTDVGIKIDRVFNGIKNVNMAKAGGQGGRVMRMQVDIDIKEPLPRWTKIRLGSKLATIQFLYEKLVSLCYYCGRVGHSDKNYSQRQEDFRNNSVHEGQYGEWMKAVDGVIVSQTPSQSNHSNPTTKGFQTQNTSPASGNHSGTFKQPFSKSMDNPSSSKQASGVGKHLPVIEESTASIPMSEPINRGKEIVAFSHPQLPPSETEEATQQGMELVAQPDPAQTPESQSDKQTGKTWRRAPSKVGRLARKKKPQEQHWNKEDRREPILKCKPQTLKKPAKRPIHRRSRKPMTTRGGLLLMWDSLPNVSQVNSSDFFIQIQFTLPHEDLPHSLTFVYMSTDRDTRIQQWNFLEQSKDGWGDHWVLTGDWNDICNQEEKRGGRTRPTSSFNAFNDFISAMGMFEITLVGYQFTWGNNRALEGFVEEKLDKGFGSLAWTLRFPQANISNIFKSASDHGVLLVDTQNNQGNHIRRFTFDKRWINREGCKEEVQKAWALPQQGTPFFKLKEHVKQTRVALMKWSKLFRAEHKKKVASISLKLEEMRQLGAGKKWDEWESLKHEMETTQTSEEAFWQQKSRVQWLKKGDRNTNFFHAFTMQRRKKNAISRLLSDEFGLCITKEEIAEEIARYYKQLYTSEGSLGAQEISQLIPKTITHEMNLQLQAPIYEEEIK</sequence>
<dbReference type="Gene3D" id="3.60.10.10">
    <property type="entry name" value="Endonuclease/exonuclease/phosphatase"/>
    <property type="match status" value="1"/>
</dbReference>
<keyword evidence="5" id="KW-1185">Reference proteome</keyword>